<dbReference type="AlphaFoldDB" id="X7EE78"/>
<dbReference type="PANTHER" id="PTHR30579">
    <property type="entry name" value="TRANSCRIPTIONAL REGULATOR"/>
    <property type="match status" value="1"/>
</dbReference>
<dbReference type="OrthoDB" id="3252676at2"/>
<dbReference type="InterPro" id="IPR005119">
    <property type="entry name" value="LysR_subst-bd"/>
</dbReference>
<dbReference type="InterPro" id="IPR036390">
    <property type="entry name" value="WH_DNA-bd_sf"/>
</dbReference>
<evidence type="ECO:0000256" key="2">
    <source>
        <dbReference type="ARBA" id="ARBA00023015"/>
    </source>
</evidence>
<reference evidence="6 7" key="1">
    <citation type="submission" date="2014-01" db="EMBL/GenBank/DDBJ databases">
        <title>Roseivivax halodurans JCM 10272 Genome Sequencing.</title>
        <authorList>
            <person name="Lai Q."/>
            <person name="Li G."/>
            <person name="Shao Z."/>
        </authorList>
    </citation>
    <scope>NUCLEOTIDE SEQUENCE [LARGE SCALE GENOMIC DNA]</scope>
    <source>
        <strain evidence="6 7">JCM 10272</strain>
    </source>
</reference>
<comment type="caution">
    <text evidence="6">The sequence shown here is derived from an EMBL/GenBank/DDBJ whole genome shotgun (WGS) entry which is preliminary data.</text>
</comment>
<protein>
    <submittedName>
        <fullName evidence="6">LysR family transcriptional regulator</fullName>
    </submittedName>
</protein>
<dbReference type="SUPFAM" id="SSF53850">
    <property type="entry name" value="Periplasmic binding protein-like II"/>
    <property type="match status" value="1"/>
</dbReference>
<accession>X7EE78</accession>
<dbReference type="PATRIC" id="fig|1449350.3.peg.3429"/>
<evidence type="ECO:0000256" key="3">
    <source>
        <dbReference type="ARBA" id="ARBA00023125"/>
    </source>
</evidence>
<gene>
    <name evidence="6" type="ORF">OCH239_10500</name>
</gene>
<dbReference type="Pfam" id="PF00126">
    <property type="entry name" value="HTH_1"/>
    <property type="match status" value="1"/>
</dbReference>
<dbReference type="STRING" id="1449350.OCH239_10500"/>
<dbReference type="InterPro" id="IPR050176">
    <property type="entry name" value="LTTR"/>
</dbReference>
<dbReference type="RefSeq" id="WP_037265180.1">
    <property type="nucleotide sequence ID" value="NZ_JALZ01000027.1"/>
</dbReference>
<dbReference type="NCBIfam" id="NF002964">
    <property type="entry name" value="PRK03635.1"/>
    <property type="match status" value="1"/>
</dbReference>
<dbReference type="Proteomes" id="UP000022447">
    <property type="component" value="Unassembled WGS sequence"/>
</dbReference>
<comment type="similarity">
    <text evidence="1">Belongs to the LysR transcriptional regulatory family.</text>
</comment>
<sequence>MIDYPAFEAVYAICLEGSFDRAAARLGITPSAVSHRVKALEERTGAALIVRGAPCHATEVGRRVCRHVERIQLLEMDLGATHPALAAGNGGDQQARARVVVNADSLATWCMPALARFTTRTGVLLDIAIEDQDHAKDWLVRGETDAAVTANADPAVGCDIQPLGALRYRATASPDFMARHFSDGVTAEVLAAAPCLVFDRKDALQNRWLADQVGHPVQPPVHRLPSSAAFVDAALCGMGWGMNPEPLVAEHLAAGSLVDVVPGRGVDIPLYWQISRLTADLLTELSGSIRRVARDALW</sequence>
<dbReference type="GO" id="GO:0003677">
    <property type="term" value="F:DNA binding"/>
    <property type="evidence" value="ECO:0007669"/>
    <property type="project" value="UniProtKB-KW"/>
</dbReference>
<organism evidence="6 7">
    <name type="scientific">Roseivivax halodurans JCM 10272</name>
    <dbReference type="NCBI Taxonomy" id="1449350"/>
    <lineage>
        <taxon>Bacteria</taxon>
        <taxon>Pseudomonadati</taxon>
        <taxon>Pseudomonadota</taxon>
        <taxon>Alphaproteobacteria</taxon>
        <taxon>Rhodobacterales</taxon>
        <taxon>Roseobacteraceae</taxon>
        <taxon>Roseivivax</taxon>
    </lineage>
</organism>
<proteinExistence type="inferred from homology"/>
<dbReference type="NCBIfam" id="TIGR03298">
    <property type="entry name" value="argP"/>
    <property type="match status" value="1"/>
</dbReference>
<dbReference type="SUPFAM" id="SSF46785">
    <property type="entry name" value="Winged helix' DNA-binding domain"/>
    <property type="match status" value="1"/>
</dbReference>
<dbReference type="Pfam" id="PF03466">
    <property type="entry name" value="LysR_substrate"/>
    <property type="match status" value="1"/>
</dbReference>
<evidence type="ECO:0000259" key="5">
    <source>
        <dbReference type="PROSITE" id="PS50931"/>
    </source>
</evidence>
<dbReference type="GO" id="GO:0003700">
    <property type="term" value="F:DNA-binding transcription factor activity"/>
    <property type="evidence" value="ECO:0007669"/>
    <property type="project" value="InterPro"/>
</dbReference>
<dbReference type="Gene3D" id="3.40.190.290">
    <property type="match status" value="1"/>
</dbReference>
<keyword evidence="3" id="KW-0238">DNA-binding</keyword>
<dbReference type="NCBIfam" id="NF009888">
    <property type="entry name" value="PRK13348.1"/>
    <property type="match status" value="1"/>
</dbReference>
<keyword evidence="7" id="KW-1185">Reference proteome</keyword>
<keyword evidence="4" id="KW-0804">Transcription</keyword>
<dbReference type="PANTHER" id="PTHR30579:SF2">
    <property type="entry name" value="HTH-TYPE TRANSCRIPTIONAL REGULATOR ARGP"/>
    <property type="match status" value="1"/>
</dbReference>
<dbReference type="Gene3D" id="1.10.10.10">
    <property type="entry name" value="Winged helix-like DNA-binding domain superfamily/Winged helix DNA-binding domain"/>
    <property type="match status" value="1"/>
</dbReference>
<dbReference type="InterPro" id="IPR000847">
    <property type="entry name" value="LysR_HTH_N"/>
</dbReference>
<dbReference type="EMBL" id="JALZ01000027">
    <property type="protein sequence ID" value="ETX13403.1"/>
    <property type="molecule type" value="Genomic_DNA"/>
</dbReference>
<evidence type="ECO:0000256" key="4">
    <source>
        <dbReference type="ARBA" id="ARBA00023163"/>
    </source>
</evidence>
<dbReference type="InterPro" id="IPR017685">
    <property type="entry name" value="ArgP"/>
</dbReference>
<dbReference type="PROSITE" id="PS50931">
    <property type="entry name" value="HTH_LYSR"/>
    <property type="match status" value="1"/>
</dbReference>
<evidence type="ECO:0000256" key="1">
    <source>
        <dbReference type="ARBA" id="ARBA00009437"/>
    </source>
</evidence>
<evidence type="ECO:0000313" key="7">
    <source>
        <dbReference type="Proteomes" id="UP000022447"/>
    </source>
</evidence>
<name>X7EE78_9RHOB</name>
<evidence type="ECO:0000313" key="6">
    <source>
        <dbReference type="EMBL" id="ETX13403.1"/>
    </source>
</evidence>
<dbReference type="eggNOG" id="COG0583">
    <property type="taxonomic scope" value="Bacteria"/>
</dbReference>
<keyword evidence="2" id="KW-0805">Transcription regulation</keyword>
<dbReference type="InterPro" id="IPR036388">
    <property type="entry name" value="WH-like_DNA-bd_sf"/>
</dbReference>
<feature type="domain" description="HTH lysR-type" evidence="5">
    <location>
        <begin position="2"/>
        <end position="58"/>
    </location>
</feature>